<reference evidence="1 2" key="1">
    <citation type="submission" date="2017-05" db="EMBL/GenBank/DDBJ databases">
        <authorList>
            <person name="Varghese N."/>
            <person name="Submissions S."/>
        </authorList>
    </citation>
    <scope>NUCLEOTIDE SEQUENCE [LARGE SCALE GENOMIC DNA]</scope>
    <source>
        <strain evidence="1 2">DSM 25457</strain>
    </source>
</reference>
<sequence>MLAALGGRSVCSNLVLPGLPDYTVADSQAGRADIRFDPLSQADLEVDSVEIVGCFGE</sequence>
<proteinExistence type="predicted"/>
<name>A0ABY1PRC0_9BACT</name>
<evidence type="ECO:0000313" key="2">
    <source>
        <dbReference type="Proteomes" id="UP001158067"/>
    </source>
</evidence>
<dbReference type="Proteomes" id="UP001158067">
    <property type="component" value="Unassembled WGS sequence"/>
</dbReference>
<gene>
    <name evidence="1" type="ORF">SAMN06265222_101419</name>
</gene>
<accession>A0ABY1PRC0</accession>
<protein>
    <submittedName>
        <fullName evidence="1">Uncharacterized protein</fullName>
    </submittedName>
</protein>
<keyword evidence="2" id="KW-1185">Reference proteome</keyword>
<comment type="caution">
    <text evidence="1">The sequence shown here is derived from an EMBL/GenBank/DDBJ whole genome shotgun (WGS) entry which is preliminary data.</text>
</comment>
<evidence type="ECO:0000313" key="1">
    <source>
        <dbReference type="EMBL" id="SMP40267.1"/>
    </source>
</evidence>
<organism evidence="1 2">
    <name type="scientific">Neorhodopirellula lusitana</name>
    <dbReference type="NCBI Taxonomy" id="445327"/>
    <lineage>
        <taxon>Bacteria</taxon>
        <taxon>Pseudomonadati</taxon>
        <taxon>Planctomycetota</taxon>
        <taxon>Planctomycetia</taxon>
        <taxon>Pirellulales</taxon>
        <taxon>Pirellulaceae</taxon>
        <taxon>Neorhodopirellula</taxon>
    </lineage>
</organism>
<dbReference type="EMBL" id="FXUG01000001">
    <property type="protein sequence ID" value="SMP40267.1"/>
    <property type="molecule type" value="Genomic_DNA"/>
</dbReference>